<dbReference type="InterPro" id="IPR046825">
    <property type="entry name" value="PDH_C"/>
</dbReference>
<name>A0ABP7EBQ4_9ACTN</name>
<evidence type="ECO:0000259" key="3">
    <source>
        <dbReference type="PROSITE" id="PS51176"/>
    </source>
</evidence>
<dbReference type="InterPro" id="IPR046826">
    <property type="entry name" value="PDH_N"/>
</dbReference>
<dbReference type="PANTHER" id="PTHR21363">
    <property type="entry name" value="PREPHENATE DEHYDROGENASE"/>
    <property type="match status" value="1"/>
</dbReference>
<dbReference type="NCBIfam" id="NF005111">
    <property type="entry name" value="PRK06545.2-3"/>
    <property type="match status" value="1"/>
</dbReference>
<comment type="similarity">
    <text evidence="1">Belongs to the prephenate/arogenate dehydrogenase family.</text>
</comment>
<dbReference type="Gene3D" id="1.10.3660.10">
    <property type="entry name" value="6-phosphogluconate dehydrogenase C-terminal like domain"/>
    <property type="match status" value="1"/>
</dbReference>
<dbReference type="InterPro" id="IPR036291">
    <property type="entry name" value="NAD(P)-bd_dom_sf"/>
</dbReference>
<dbReference type="SUPFAM" id="SSF48179">
    <property type="entry name" value="6-phosphogluconate dehydrogenase C-terminal domain-like"/>
    <property type="match status" value="1"/>
</dbReference>
<organism evidence="4 5">
    <name type="scientific">Microlunatus aurantiacus</name>
    <dbReference type="NCBI Taxonomy" id="446786"/>
    <lineage>
        <taxon>Bacteria</taxon>
        <taxon>Bacillati</taxon>
        <taxon>Actinomycetota</taxon>
        <taxon>Actinomycetes</taxon>
        <taxon>Propionibacteriales</taxon>
        <taxon>Propionibacteriaceae</taxon>
        <taxon>Microlunatus</taxon>
    </lineage>
</organism>
<dbReference type="PROSITE" id="PS51176">
    <property type="entry name" value="PDH_ADH"/>
    <property type="match status" value="1"/>
</dbReference>
<dbReference type="InterPro" id="IPR008927">
    <property type="entry name" value="6-PGluconate_DH-like_C_sf"/>
</dbReference>
<sequence>MTTGRPDRPAPPTDHPRVMVVGVGLIGASIGSALTARGWPVHLRDAKSSHARVAETLGSGSLTPPPVEHVDLVVVAVPPRALSVVVREALETYPNATVTDVGSVKAEVLATVWGHRDLHRYVGSHPMAGTQHSGPTGARGDLFADRTWVITPHRRSDPDAVRAVTALALACGARTVTMDVDDHDAAVARVSHLPHLMSVLTAGHLTTVGEQDLALAGPGLRDVTRIAGSDPGLWEQILTANATAVLAELQQVRDDLAALIGAIEQGAATPPDGHRDAAALRTRLARGVAGTRRIPGKHGAPSVAYRQVVIEIPDAPGALARLFADVDRAGVNVEDVTIDHDQNRQVGYLALSVEPGAAAGLSDLMTAQGWDVQP</sequence>
<keyword evidence="2" id="KW-0560">Oxidoreductase</keyword>
<dbReference type="InterPro" id="IPR003099">
    <property type="entry name" value="Prephen_DH"/>
</dbReference>
<keyword evidence="5" id="KW-1185">Reference proteome</keyword>
<proteinExistence type="inferred from homology"/>
<reference evidence="5" key="1">
    <citation type="journal article" date="2019" name="Int. J. Syst. Evol. Microbiol.">
        <title>The Global Catalogue of Microorganisms (GCM) 10K type strain sequencing project: providing services to taxonomists for standard genome sequencing and annotation.</title>
        <authorList>
            <consortium name="The Broad Institute Genomics Platform"/>
            <consortium name="The Broad Institute Genome Sequencing Center for Infectious Disease"/>
            <person name="Wu L."/>
            <person name="Ma J."/>
        </authorList>
    </citation>
    <scope>NUCLEOTIDE SEQUENCE [LARGE SCALE GENOMIC DNA]</scope>
    <source>
        <strain evidence="5">JCM 16548</strain>
    </source>
</reference>
<dbReference type="SUPFAM" id="SSF51735">
    <property type="entry name" value="NAD(P)-binding Rossmann-fold domains"/>
    <property type="match status" value="1"/>
</dbReference>
<evidence type="ECO:0000256" key="2">
    <source>
        <dbReference type="ARBA" id="ARBA00023002"/>
    </source>
</evidence>
<feature type="domain" description="Prephenate/arogenate dehydrogenase" evidence="3">
    <location>
        <begin position="16"/>
        <end position="297"/>
    </location>
</feature>
<dbReference type="Pfam" id="PF02153">
    <property type="entry name" value="PDH_N"/>
    <property type="match status" value="1"/>
</dbReference>
<dbReference type="NCBIfam" id="NF005112">
    <property type="entry name" value="PRK06545.2-4"/>
    <property type="match status" value="1"/>
</dbReference>
<dbReference type="EMBL" id="BAAAYX010000020">
    <property type="protein sequence ID" value="GAA3716292.1"/>
    <property type="molecule type" value="Genomic_DNA"/>
</dbReference>
<evidence type="ECO:0000313" key="5">
    <source>
        <dbReference type="Proteomes" id="UP001500051"/>
    </source>
</evidence>
<evidence type="ECO:0000256" key="1">
    <source>
        <dbReference type="ARBA" id="ARBA00007964"/>
    </source>
</evidence>
<dbReference type="PANTHER" id="PTHR21363:SF0">
    <property type="entry name" value="PREPHENATE DEHYDROGENASE [NADP(+)]"/>
    <property type="match status" value="1"/>
</dbReference>
<evidence type="ECO:0000313" key="4">
    <source>
        <dbReference type="EMBL" id="GAA3716292.1"/>
    </source>
</evidence>
<comment type="caution">
    <text evidence="4">The sequence shown here is derived from an EMBL/GenBank/DDBJ whole genome shotgun (WGS) entry which is preliminary data.</text>
</comment>
<dbReference type="InterPro" id="IPR050812">
    <property type="entry name" value="Preph/Arog_dehydrog"/>
</dbReference>
<dbReference type="Gene3D" id="3.40.50.720">
    <property type="entry name" value="NAD(P)-binding Rossmann-like Domain"/>
    <property type="match status" value="1"/>
</dbReference>
<gene>
    <name evidence="4" type="ORF">GCM10022204_40010</name>
</gene>
<accession>A0ABP7EBQ4</accession>
<dbReference type="CDD" id="cd02116">
    <property type="entry name" value="ACT"/>
    <property type="match status" value="1"/>
</dbReference>
<dbReference type="Proteomes" id="UP001500051">
    <property type="component" value="Unassembled WGS sequence"/>
</dbReference>
<dbReference type="Pfam" id="PF20463">
    <property type="entry name" value="PDH_C"/>
    <property type="match status" value="1"/>
</dbReference>
<protein>
    <submittedName>
        <fullName evidence="4">Prephenate dehydrogenase</fullName>
    </submittedName>
</protein>